<sequence length="698" mass="78729">MLGSTFPQLRSSANDEKKKLDVLSSRPKHYEFWTTMSLTSANKAELKSKLSPWIKSESDIWGREDIELALNRNPDVERGHVKLWIAGAGQLSAQLHAGIWERSRELASEVEATMSRYVETGVFHRASEMLDANKVLVISGPPGVGKTTIARLLVAQAASRGFEPVLVSADIDEAHRVLDREKKQIFYYDDFLGSNFLSNRLDKNEDKRLASFIRSCRQNENSLFVMTTREYILRQALADYEELERVDVHLDRLIIELDEYTRVERARILYNHIFHSPHLHDSEALTQLREGQAYLRLIDHPNYNPRLIEFATYTDPSLRAGVPADFAAYIKAVFDNPDSVWRAPFESQVESKGQALVMLLACLPGAVSESVAYELINAAASSELCDASRPGDLERMLRVLDDSFIATSRDGAGTGELLVRLRNPSIADFVAGLLVEEQSRRTALIGSLSYFEQAVWVLDSVRDRLRPGEIDNFDRLVGDALLKLFDRPAPNFGLRFVGLQSRVGWSYSSPAVRLLALQRAASVSAVCRESLSTALNELTTAEAERWAKSTEDFDELACAEVVDLLEAVGKESVPEGVWTAARDLLDELPPSAEKWDLLNRLSAEDANGSDYLGRHSWEFESWFNDLLDNSLEYLDLDELEQARELAEFLGVRYDEGLFESIQTELAGRADEIAEHRAEEWRDRGDQSDDREVSAIFDR</sequence>
<evidence type="ECO:0000256" key="1">
    <source>
        <dbReference type="SAM" id="MobiDB-lite"/>
    </source>
</evidence>
<dbReference type="PATRIC" id="fig|2041.4.peg.1895"/>
<reference evidence="3 4" key="1">
    <citation type="journal article" date="1991" name="Int. J. Syst. Bacteriol.">
        <title>Description of the erythromycin-producing bacterium Arthrobacter sp. strain NRRL B-3381 as Aeromicrobium erythreum gen. nov., sp. nov.</title>
        <authorList>
            <person name="Miller E.S."/>
            <person name="Woese C.R."/>
            <person name="Brenner S."/>
        </authorList>
    </citation>
    <scope>NUCLEOTIDE SEQUENCE [LARGE SCALE GENOMIC DNA]</scope>
    <source>
        <strain evidence="3 4">AR18</strain>
    </source>
</reference>
<dbReference type="STRING" id="2041.AERYTH_09060"/>
<proteinExistence type="predicted"/>
<dbReference type="InterPro" id="IPR049050">
    <property type="entry name" value="nSTAND3"/>
</dbReference>
<dbReference type="AlphaFoldDB" id="A0A0U4BAM1"/>
<evidence type="ECO:0000259" key="2">
    <source>
        <dbReference type="SMART" id="SM00382"/>
    </source>
</evidence>
<dbReference type="SMART" id="SM00382">
    <property type="entry name" value="AAA"/>
    <property type="match status" value="1"/>
</dbReference>
<evidence type="ECO:0000313" key="3">
    <source>
        <dbReference type="EMBL" id="ALX04836.1"/>
    </source>
</evidence>
<dbReference type="EMBL" id="CP011502">
    <property type="protein sequence ID" value="ALX04836.1"/>
    <property type="molecule type" value="Genomic_DNA"/>
</dbReference>
<dbReference type="Gene3D" id="3.40.50.300">
    <property type="entry name" value="P-loop containing nucleotide triphosphate hydrolases"/>
    <property type="match status" value="1"/>
</dbReference>
<protein>
    <recommendedName>
        <fullName evidence="2">AAA+ ATPase domain-containing protein</fullName>
    </recommendedName>
</protein>
<dbReference type="InterPro" id="IPR003593">
    <property type="entry name" value="AAA+_ATPase"/>
</dbReference>
<keyword evidence="4" id="KW-1185">Reference proteome</keyword>
<evidence type="ECO:0000313" key="4">
    <source>
        <dbReference type="Proteomes" id="UP000067689"/>
    </source>
</evidence>
<dbReference type="InterPro" id="IPR027417">
    <property type="entry name" value="P-loop_NTPase"/>
</dbReference>
<dbReference type="SUPFAM" id="SSF52540">
    <property type="entry name" value="P-loop containing nucleoside triphosphate hydrolases"/>
    <property type="match status" value="1"/>
</dbReference>
<dbReference type="Proteomes" id="UP000067689">
    <property type="component" value="Chromosome"/>
</dbReference>
<feature type="domain" description="AAA+ ATPase" evidence="2">
    <location>
        <begin position="132"/>
        <end position="437"/>
    </location>
</feature>
<feature type="region of interest" description="Disordered" evidence="1">
    <location>
        <begin position="677"/>
        <end position="698"/>
    </location>
</feature>
<dbReference type="KEGG" id="aer:AERYTH_09060"/>
<dbReference type="Pfam" id="PF20720">
    <property type="entry name" value="nSTAND3"/>
    <property type="match status" value="1"/>
</dbReference>
<organism evidence="3 4">
    <name type="scientific">Aeromicrobium erythreum</name>
    <dbReference type="NCBI Taxonomy" id="2041"/>
    <lineage>
        <taxon>Bacteria</taxon>
        <taxon>Bacillati</taxon>
        <taxon>Actinomycetota</taxon>
        <taxon>Actinomycetes</taxon>
        <taxon>Propionibacteriales</taxon>
        <taxon>Nocardioidaceae</taxon>
        <taxon>Aeromicrobium</taxon>
    </lineage>
</organism>
<dbReference type="CDD" id="cd00009">
    <property type="entry name" value="AAA"/>
    <property type="match status" value="1"/>
</dbReference>
<gene>
    <name evidence="3" type="ORF">AERYTH_09060</name>
</gene>
<name>A0A0U4BAM1_9ACTN</name>
<accession>A0A0U4BAM1</accession>